<proteinExistence type="evidence at transcript level"/>
<dbReference type="EMBL" id="IAAA01049660">
    <property type="protein sequence ID" value="LAA11110.1"/>
    <property type="molecule type" value="mRNA"/>
</dbReference>
<dbReference type="GO" id="GO:0000993">
    <property type="term" value="F:RNA polymerase II complex binding"/>
    <property type="evidence" value="ECO:0007669"/>
    <property type="project" value="TreeGrafter"/>
</dbReference>
<dbReference type="GO" id="GO:0016593">
    <property type="term" value="C:Cdc73/Paf1 complex"/>
    <property type="evidence" value="ECO:0007669"/>
    <property type="project" value="InterPro"/>
</dbReference>
<sequence>MTNPLSVLREYNFFKKPIIERNNQVIFGANSWPKTTQTNYLVCGSGKDGTQKKYYTLECLLYFIKNASLSHPKYVEQAAAENIPAVRRPDRKKLLAYLKGDSSTMSSSIDKNGPMRDITIVYDKEAEIETNELRAKLGLIKSEETNHSSIN</sequence>
<organism evidence="2">
    <name type="scientific">Parasteatoda tepidariorum</name>
    <name type="common">Common house spider</name>
    <name type="synonym">Achaearanea tepidariorum</name>
    <dbReference type="NCBI Taxonomy" id="114398"/>
    <lineage>
        <taxon>Eukaryota</taxon>
        <taxon>Metazoa</taxon>
        <taxon>Ecdysozoa</taxon>
        <taxon>Arthropoda</taxon>
        <taxon>Chelicerata</taxon>
        <taxon>Arachnida</taxon>
        <taxon>Araneae</taxon>
        <taxon>Araneomorphae</taxon>
        <taxon>Entelegynae</taxon>
        <taxon>Araneoidea</taxon>
        <taxon>Theridiidae</taxon>
        <taxon>Parasteatoda</taxon>
    </lineage>
</organism>
<dbReference type="GO" id="GO:0006368">
    <property type="term" value="P:transcription elongation by RNA polymerase II"/>
    <property type="evidence" value="ECO:0007669"/>
    <property type="project" value="InterPro"/>
</dbReference>
<evidence type="ECO:0000313" key="2">
    <source>
        <dbReference type="EMBL" id="LAA11110.1"/>
    </source>
</evidence>
<reference evidence="2" key="1">
    <citation type="journal article" date="2016" name="Mol. Ecol. Resour.">
        <title>Evaluation of the impact of RNA preservation methods of spiders for de novo transcriptome assembly.</title>
        <authorList>
            <person name="Kono N."/>
            <person name="Nakamura H."/>
            <person name="Ito Y."/>
            <person name="Tomita M."/>
            <person name="Arakawa K."/>
        </authorList>
    </citation>
    <scope>NUCLEOTIDE SEQUENCE</scope>
    <source>
        <tissue evidence="2">Whole body</tissue>
    </source>
</reference>
<protein>
    <submittedName>
        <fullName evidence="2">Parafibromin-like</fullName>
    </submittedName>
</protein>
<dbReference type="InterPro" id="IPR032041">
    <property type="entry name" value="Cdc73_N"/>
</dbReference>
<dbReference type="Pfam" id="PF16050">
    <property type="entry name" value="CDC73_N"/>
    <property type="match status" value="1"/>
</dbReference>
<feature type="domain" description="Paf1 complex subunit Cdc73 N-terminal" evidence="1">
    <location>
        <begin position="1"/>
        <end position="119"/>
    </location>
</feature>
<dbReference type="PANTHER" id="PTHR12466:SF8">
    <property type="entry name" value="PARAFIBROMIN"/>
    <property type="match status" value="1"/>
</dbReference>
<name>A0A2L2YUJ0_PARTP</name>
<dbReference type="GO" id="GO:0032968">
    <property type="term" value="P:positive regulation of transcription elongation by RNA polymerase II"/>
    <property type="evidence" value="ECO:0007669"/>
    <property type="project" value="TreeGrafter"/>
</dbReference>
<dbReference type="InterPro" id="IPR007852">
    <property type="entry name" value="Cdc73/Parafibromin"/>
</dbReference>
<dbReference type="OrthoDB" id="2186602at2759"/>
<dbReference type="AlphaFoldDB" id="A0A2L2YUJ0"/>
<dbReference type="PANTHER" id="PTHR12466">
    <property type="entry name" value="CDC73 DOMAIN PROTEIN"/>
    <property type="match status" value="1"/>
</dbReference>
<evidence type="ECO:0000259" key="1">
    <source>
        <dbReference type="Pfam" id="PF16050"/>
    </source>
</evidence>
<accession>A0A2L2YUJ0</accession>